<dbReference type="RefSeq" id="WP_070387091.1">
    <property type="nucleotide sequence ID" value="NZ_CP050124.1"/>
</dbReference>
<dbReference type="Gene3D" id="3.30.360.10">
    <property type="entry name" value="Dihydrodipicolinate Reductase, domain 2"/>
    <property type="match status" value="1"/>
</dbReference>
<dbReference type="Gene3D" id="3.40.50.720">
    <property type="entry name" value="NAD(P)-binding Rossmann-like Domain"/>
    <property type="match status" value="1"/>
</dbReference>
<dbReference type="EMBL" id="CP124545">
    <property type="protein sequence ID" value="WGV50204.2"/>
    <property type="molecule type" value="Genomic_DNA"/>
</dbReference>
<reference evidence="3" key="2">
    <citation type="submission" date="2023-08" db="EMBL/GenBank/DDBJ databases">
        <title>Isolation and Characterization of Rhodococcus erythropolis MGMM8.</title>
        <authorList>
            <person name="Diabankana R.G.C."/>
            <person name="Afordoanyi D.M."/>
            <person name="Validov S.Z."/>
        </authorList>
    </citation>
    <scope>NUCLEOTIDE SEQUENCE</scope>
    <source>
        <strain evidence="3">MGMM8</strain>
    </source>
</reference>
<name>A0A1F2PPP4_RHOER</name>
<sequence>MADGITVVALGGAGAMGSAAVRLAATLPGIGKVVVADRDIDAAKRLSVELAQASAEVEARSIDVTDGRTLRELLDGADVVVNTVGPFFRFGVGILQAAIETGTHYLDICDDWEPAVDMLELDCAARGAGICAVVGMGASPGMSNLLAAMAVSRLDVVDDLYTAWPVDVEGEDESVDTLSAAAVHWMQQISGTVPVVRAGRIVNEEPLRSIALELPGGRRGNAYVVGHPEPVMFHRTINPAGHSANLMVITPETVAFLDVLRSDIDKGRIDLDSAAEELGKPSLRRMIRAAPRMLTRAGHGSLPLFFASATGVREGREMRVVARIADDSPVSELLSDMAGATGIPLALGLAQVVSRLADGTIRDRVGVHSAESVIDPDVLFTALARLFGRTDWRDIVTVESEFR</sequence>
<gene>
    <name evidence="2" type="ORF">G9444_0613</name>
    <name evidence="3" type="ORF">QIE55_02945</name>
</gene>
<evidence type="ECO:0000313" key="3">
    <source>
        <dbReference type="EMBL" id="WGV50204.2"/>
    </source>
</evidence>
<accession>A0A1F2PPP4</accession>
<reference evidence="2 4" key="1">
    <citation type="submission" date="2020-03" db="EMBL/GenBank/DDBJ databases">
        <title>Screen low temperature-resistant strains for efficient degradation of petroleum hydrocarbons under the low temperature.</title>
        <authorList>
            <person name="Wang Y."/>
            <person name="Chen J."/>
        </authorList>
    </citation>
    <scope>NUCLEOTIDE SEQUENCE [LARGE SCALE GENOMIC DNA]</scope>
    <source>
        <strain evidence="2 4">KB1</strain>
    </source>
</reference>
<dbReference type="InterPro" id="IPR036291">
    <property type="entry name" value="NAD(P)-bd_dom_sf"/>
</dbReference>
<dbReference type="AlphaFoldDB" id="A0A1F2PPP4"/>
<evidence type="ECO:0000313" key="2">
    <source>
        <dbReference type="EMBL" id="QIP37857.1"/>
    </source>
</evidence>
<dbReference type="PANTHER" id="PTHR43796:SF2">
    <property type="entry name" value="CARBOXYNORSPERMIDINE SYNTHASE"/>
    <property type="match status" value="1"/>
</dbReference>
<dbReference type="Pfam" id="PF03435">
    <property type="entry name" value="Sacchrp_dh_NADP"/>
    <property type="match status" value="1"/>
</dbReference>
<proteinExistence type="predicted"/>
<dbReference type="Proteomes" id="UP001230933">
    <property type="component" value="Chromosome"/>
</dbReference>
<evidence type="ECO:0000313" key="4">
    <source>
        <dbReference type="Proteomes" id="UP000502345"/>
    </source>
</evidence>
<dbReference type="InterPro" id="IPR005097">
    <property type="entry name" value="Sacchrp_dh_NADP-bd"/>
</dbReference>
<protein>
    <submittedName>
        <fullName evidence="2 3">Saccharopine dehydrogenase</fullName>
    </submittedName>
</protein>
<dbReference type="PANTHER" id="PTHR43796">
    <property type="entry name" value="CARBOXYNORSPERMIDINE SYNTHASE"/>
    <property type="match status" value="1"/>
</dbReference>
<dbReference type="SUPFAM" id="SSF51735">
    <property type="entry name" value="NAD(P)-binding Rossmann-fold domains"/>
    <property type="match status" value="1"/>
</dbReference>
<evidence type="ECO:0000259" key="1">
    <source>
        <dbReference type="Pfam" id="PF03435"/>
    </source>
</evidence>
<dbReference type="EMBL" id="CP050124">
    <property type="protein sequence ID" value="QIP37857.1"/>
    <property type="molecule type" value="Genomic_DNA"/>
</dbReference>
<dbReference type="Proteomes" id="UP000502345">
    <property type="component" value="Chromosome"/>
</dbReference>
<organism evidence="2 4">
    <name type="scientific">Rhodococcus erythropolis</name>
    <name type="common">Arthrobacter picolinophilus</name>
    <dbReference type="NCBI Taxonomy" id="1833"/>
    <lineage>
        <taxon>Bacteria</taxon>
        <taxon>Bacillati</taxon>
        <taxon>Actinomycetota</taxon>
        <taxon>Actinomycetes</taxon>
        <taxon>Mycobacteriales</taxon>
        <taxon>Nocardiaceae</taxon>
        <taxon>Rhodococcus</taxon>
        <taxon>Rhodococcus erythropolis group</taxon>
    </lineage>
</organism>
<feature type="domain" description="Saccharopine dehydrogenase NADP binding" evidence="1">
    <location>
        <begin position="8"/>
        <end position="131"/>
    </location>
</feature>